<dbReference type="Proteomes" id="UP001060085">
    <property type="component" value="Linkage Group LG01"/>
</dbReference>
<reference evidence="2" key="1">
    <citation type="journal article" date="2023" name="Nat. Plants">
        <title>Single-cell RNA sequencing provides a high-resolution roadmap for understanding the multicellular compartmentation of specialized metabolism.</title>
        <authorList>
            <person name="Sun S."/>
            <person name="Shen X."/>
            <person name="Li Y."/>
            <person name="Li Y."/>
            <person name="Wang S."/>
            <person name="Li R."/>
            <person name="Zhang H."/>
            <person name="Shen G."/>
            <person name="Guo B."/>
            <person name="Wei J."/>
            <person name="Xu J."/>
            <person name="St-Pierre B."/>
            <person name="Chen S."/>
            <person name="Sun C."/>
        </authorList>
    </citation>
    <scope>NUCLEOTIDE SEQUENCE [LARGE SCALE GENOMIC DNA]</scope>
</reference>
<protein>
    <submittedName>
        <fullName evidence="1">Uncharacterized protein</fullName>
    </submittedName>
</protein>
<sequence>MGRRKGRKDSSETLIRNQGENDENEREIADDEEGGGNAKFFACYLLTSLCPRFKGHTYIGFTVNPRRRIRQHNGEIGSGAWRTKKRRPWEMVLCIYGFPTNVAALQFEWAWQHPIESLAVRNAAVTFKSLSGLANKIKLAYTMVTLPAWQSLNLTVNFFSTKYQKHIAGCPSLTGHMRVQVCSMDELPCYSGTNWSMGEDDGWNGDDCEHSAGSSHECTEDGLTEAQKIGDAAGPLNSCEGTEGDKHKRNWMEENETRHEQGLWGEETGLERLNNSLIREEDNWQSLKLDDYPLRASSLCLSGNVTNDAEDTGIPILLNDCGSQYDQLPEQLSPTTTTVVANKEETRSISSAVEVIDLFTPSPCCKASTGSKKRRICPEIIDLTNSPMSV</sequence>
<proteinExistence type="predicted"/>
<name>A0ACC0C4M9_CATRO</name>
<evidence type="ECO:0000313" key="2">
    <source>
        <dbReference type="Proteomes" id="UP001060085"/>
    </source>
</evidence>
<keyword evidence="2" id="KW-1185">Reference proteome</keyword>
<accession>A0ACC0C4M9</accession>
<evidence type="ECO:0000313" key="1">
    <source>
        <dbReference type="EMBL" id="KAI5679797.1"/>
    </source>
</evidence>
<organism evidence="1 2">
    <name type="scientific">Catharanthus roseus</name>
    <name type="common">Madagascar periwinkle</name>
    <name type="synonym">Vinca rosea</name>
    <dbReference type="NCBI Taxonomy" id="4058"/>
    <lineage>
        <taxon>Eukaryota</taxon>
        <taxon>Viridiplantae</taxon>
        <taxon>Streptophyta</taxon>
        <taxon>Embryophyta</taxon>
        <taxon>Tracheophyta</taxon>
        <taxon>Spermatophyta</taxon>
        <taxon>Magnoliopsida</taxon>
        <taxon>eudicotyledons</taxon>
        <taxon>Gunneridae</taxon>
        <taxon>Pentapetalae</taxon>
        <taxon>asterids</taxon>
        <taxon>lamiids</taxon>
        <taxon>Gentianales</taxon>
        <taxon>Apocynaceae</taxon>
        <taxon>Rauvolfioideae</taxon>
        <taxon>Vinceae</taxon>
        <taxon>Catharanthinae</taxon>
        <taxon>Catharanthus</taxon>
    </lineage>
</organism>
<gene>
    <name evidence="1" type="ORF">M9H77_01024</name>
</gene>
<dbReference type="EMBL" id="CM044701">
    <property type="protein sequence ID" value="KAI5679797.1"/>
    <property type="molecule type" value="Genomic_DNA"/>
</dbReference>
<comment type="caution">
    <text evidence="1">The sequence shown here is derived from an EMBL/GenBank/DDBJ whole genome shotgun (WGS) entry which is preliminary data.</text>
</comment>